<dbReference type="EMBL" id="JQCQ01000005">
    <property type="protein sequence ID" value="KRO25855.1"/>
    <property type="molecule type" value="Genomic_DNA"/>
</dbReference>
<feature type="transmembrane region" description="Helical" evidence="7">
    <location>
        <begin position="89"/>
        <end position="107"/>
    </location>
</feature>
<dbReference type="PATRIC" id="fig|480391.4.peg.1414"/>
<dbReference type="GO" id="GO:0005886">
    <property type="term" value="C:plasma membrane"/>
    <property type="evidence" value="ECO:0007669"/>
    <property type="project" value="UniProtKB-SubCell"/>
</dbReference>
<comment type="subcellular location">
    <subcellularLocation>
        <location evidence="1">Cell membrane</location>
        <topology evidence="1">Multi-pass membrane protein</topology>
    </subcellularLocation>
</comment>
<keyword evidence="5 7" id="KW-1133">Transmembrane helix</keyword>
<accession>A0A0R2NJ94</accession>
<keyword evidence="4 7" id="KW-0812">Transmembrane</keyword>
<feature type="transmembrane region" description="Helical" evidence="7">
    <location>
        <begin position="207"/>
        <end position="226"/>
    </location>
</feature>
<dbReference type="AlphaFoldDB" id="A0A0R2NJ94"/>
<evidence type="ECO:0000256" key="1">
    <source>
        <dbReference type="ARBA" id="ARBA00004651"/>
    </source>
</evidence>
<keyword evidence="2" id="KW-0813">Transport</keyword>
<dbReference type="PIRSF" id="PIRSF006060">
    <property type="entry name" value="AA_transporter"/>
    <property type="match status" value="1"/>
</dbReference>
<dbReference type="OrthoDB" id="92719at2"/>
<evidence type="ECO:0000256" key="5">
    <source>
        <dbReference type="ARBA" id="ARBA00022989"/>
    </source>
</evidence>
<dbReference type="Gene3D" id="1.20.1740.10">
    <property type="entry name" value="Amino acid/polyamine transporter I"/>
    <property type="match status" value="1"/>
</dbReference>
<evidence type="ECO:0000256" key="3">
    <source>
        <dbReference type="ARBA" id="ARBA00022475"/>
    </source>
</evidence>
<evidence type="ECO:0000256" key="4">
    <source>
        <dbReference type="ARBA" id="ARBA00022692"/>
    </source>
</evidence>
<evidence type="ECO:0000313" key="9">
    <source>
        <dbReference type="Proteomes" id="UP000051249"/>
    </source>
</evidence>
<feature type="transmembrane region" description="Helical" evidence="7">
    <location>
        <begin position="43"/>
        <end position="60"/>
    </location>
</feature>
<feature type="transmembrane region" description="Helical" evidence="7">
    <location>
        <begin position="454"/>
        <end position="473"/>
    </location>
</feature>
<evidence type="ECO:0000313" key="8">
    <source>
        <dbReference type="EMBL" id="KRO25855.1"/>
    </source>
</evidence>
<feature type="transmembrane region" description="Helical" evidence="7">
    <location>
        <begin position="417"/>
        <end position="438"/>
    </location>
</feature>
<feature type="transmembrane region" description="Helical" evidence="7">
    <location>
        <begin position="14"/>
        <end position="31"/>
    </location>
</feature>
<reference evidence="8 9" key="1">
    <citation type="journal article" date="2015" name="Genome Announc.">
        <title>Expanding the biotechnology potential of lactobacilli through comparative genomics of 213 strains and associated genera.</title>
        <authorList>
            <person name="Sun Z."/>
            <person name="Harris H.M."/>
            <person name="McCann A."/>
            <person name="Guo C."/>
            <person name="Argimon S."/>
            <person name="Zhang W."/>
            <person name="Yang X."/>
            <person name="Jeffery I.B."/>
            <person name="Cooney J.C."/>
            <person name="Kagawa T.F."/>
            <person name="Liu W."/>
            <person name="Song Y."/>
            <person name="Salvetti E."/>
            <person name="Wrobel A."/>
            <person name="Rasinkangas P."/>
            <person name="Parkhill J."/>
            <person name="Rea M.C."/>
            <person name="O'Sullivan O."/>
            <person name="Ritari J."/>
            <person name="Douillard F.P."/>
            <person name="Paul Ross R."/>
            <person name="Yang R."/>
            <person name="Briner A.E."/>
            <person name="Felis G.E."/>
            <person name="de Vos W.M."/>
            <person name="Barrangou R."/>
            <person name="Klaenhammer T.R."/>
            <person name="Caufield P.W."/>
            <person name="Cui Y."/>
            <person name="Zhang H."/>
            <person name="O'Toole P.W."/>
        </authorList>
    </citation>
    <scope>NUCLEOTIDE SEQUENCE [LARGE SCALE GENOMIC DNA]</scope>
    <source>
        <strain evidence="8 9">DSM 23026</strain>
    </source>
</reference>
<organism evidence="8 9">
    <name type="scientific">Pediococcus argentinicus</name>
    <dbReference type="NCBI Taxonomy" id="480391"/>
    <lineage>
        <taxon>Bacteria</taxon>
        <taxon>Bacillati</taxon>
        <taxon>Bacillota</taxon>
        <taxon>Bacilli</taxon>
        <taxon>Lactobacillales</taxon>
        <taxon>Lactobacillaceae</taxon>
        <taxon>Pediococcus</taxon>
    </lineage>
</organism>
<gene>
    <name evidence="8" type="ORF">IV88_GL001390</name>
</gene>
<feature type="transmembrane region" description="Helical" evidence="7">
    <location>
        <begin position="373"/>
        <end position="396"/>
    </location>
</feature>
<dbReference type="InterPro" id="IPR002293">
    <property type="entry name" value="AA/rel_permease1"/>
</dbReference>
<comment type="caution">
    <text evidence="8">The sequence shown here is derived from an EMBL/GenBank/DDBJ whole genome shotgun (WGS) entry which is preliminary data.</text>
</comment>
<dbReference type="RefSeq" id="WP_057798204.1">
    <property type="nucleotide sequence ID" value="NZ_BJZZ01000005.1"/>
</dbReference>
<name>A0A0R2NJ94_9LACO</name>
<proteinExistence type="predicted"/>
<feature type="transmembrane region" description="Helical" evidence="7">
    <location>
        <begin position="127"/>
        <end position="149"/>
    </location>
</feature>
<dbReference type="Proteomes" id="UP000051249">
    <property type="component" value="Unassembled WGS sequence"/>
</dbReference>
<dbReference type="GO" id="GO:0022857">
    <property type="term" value="F:transmembrane transporter activity"/>
    <property type="evidence" value="ECO:0007669"/>
    <property type="project" value="InterPro"/>
</dbReference>
<protein>
    <submittedName>
        <fullName evidence="8">Amino acid transporter</fullName>
    </submittedName>
</protein>
<dbReference type="PANTHER" id="PTHR42770">
    <property type="entry name" value="AMINO ACID TRANSPORTER-RELATED"/>
    <property type="match status" value="1"/>
</dbReference>
<keyword evidence="6 7" id="KW-0472">Membrane</keyword>
<dbReference type="InterPro" id="IPR050367">
    <property type="entry name" value="APC_superfamily"/>
</dbReference>
<sequence length="546" mass="61502">MEKSPLDSDSKKRFISWPVVALMDFVTVIGFDDLIYNFHNQGLAIVTTWIIMILMFVWPYEMMVGQLGGTFNEDGGGLASWVRSTNGDLAGYIVAFFYWIAGLPYVVDVANSVVVSISWLVKGNGDLHKYMSTFVFALFTAVVFLLFIWFQHFFKNRSLEILSTIGGGAMFIMTILFVVMTVAALIHGHHIETQPFNLGAFIPKIDGHFLSTFGLLIFAINGAELAGPYVKEMKHGNRDFPKAMMMLLIMTAFLTVFGSFALAVFFDAHHLPYDLKMNGSYYAFQALGNEFGIGNVLMYIFAATQAVYMFAQLAVILDASTRIFLSDVALKYLPKSLGKLTDEGLPINGYWLTTAIVSLVLFLSNWLPSINDMFNWLLNINGIVSPFVTSFVFFAFMRIRQNSKKYPSTYVFIKQDWLAWLVGTWCFVVTIAFSLLGIRPTDATPGTVLYNKELLLNIVVPIIFIALSAVLPYQAWVERKKLQKWSLWSLPAGIIIFIGGAFTIVSNHLNNQIWIALAAWLINTALAIAVYWLFFWNLSKKDRQTA</sequence>
<evidence type="ECO:0000256" key="6">
    <source>
        <dbReference type="ARBA" id="ARBA00023136"/>
    </source>
</evidence>
<dbReference type="PANTHER" id="PTHR42770:SF15">
    <property type="entry name" value="GLUTAMATE_GAMMA-AMINOBUTYRATE ANTIPORTER-RELATED"/>
    <property type="match status" value="1"/>
</dbReference>
<keyword evidence="9" id="KW-1185">Reference proteome</keyword>
<feature type="transmembrane region" description="Helical" evidence="7">
    <location>
        <begin position="485"/>
        <end position="506"/>
    </location>
</feature>
<feature type="transmembrane region" description="Helical" evidence="7">
    <location>
        <begin position="247"/>
        <end position="266"/>
    </location>
</feature>
<evidence type="ECO:0000256" key="2">
    <source>
        <dbReference type="ARBA" id="ARBA00022448"/>
    </source>
</evidence>
<evidence type="ECO:0000256" key="7">
    <source>
        <dbReference type="SAM" id="Phobius"/>
    </source>
</evidence>
<feature type="transmembrane region" description="Helical" evidence="7">
    <location>
        <begin position="512"/>
        <end position="534"/>
    </location>
</feature>
<dbReference type="Pfam" id="PF13520">
    <property type="entry name" value="AA_permease_2"/>
    <property type="match status" value="1"/>
</dbReference>
<keyword evidence="3" id="KW-1003">Cell membrane</keyword>
<feature type="transmembrane region" description="Helical" evidence="7">
    <location>
        <begin position="349"/>
        <end position="367"/>
    </location>
</feature>
<feature type="transmembrane region" description="Helical" evidence="7">
    <location>
        <begin position="161"/>
        <end position="187"/>
    </location>
</feature>